<evidence type="ECO:0000313" key="3">
    <source>
        <dbReference type="EMBL" id="MFB9906895.1"/>
    </source>
</evidence>
<evidence type="ECO:0000256" key="1">
    <source>
        <dbReference type="SAM" id="MobiDB-lite"/>
    </source>
</evidence>
<feature type="chain" id="PRO_5045140339" evidence="2">
    <location>
        <begin position="21"/>
        <end position="44"/>
    </location>
</feature>
<evidence type="ECO:0000313" key="4">
    <source>
        <dbReference type="Proteomes" id="UP001589693"/>
    </source>
</evidence>
<feature type="region of interest" description="Disordered" evidence="1">
    <location>
        <begin position="21"/>
        <end position="44"/>
    </location>
</feature>
<dbReference type="Proteomes" id="UP001589693">
    <property type="component" value="Unassembled WGS sequence"/>
</dbReference>
<gene>
    <name evidence="3" type="ORF">ACFFQA_23415</name>
</gene>
<organism evidence="3 4">
    <name type="scientific">Allokutzneria oryzae</name>
    <dbReference type="NCBI Taxonomy" id="1378989"/>
    <lineage>
        <taxon>Bacteria</taxon>
        <taxon>Bacillati</taxon>
        <taxon>Actinomycetota</taxon>
        <taxon>Actinomycetes</taxon>
        <taxon>Pseudonocardiales</taxon>
        <taxon>Pseudonocardiaceae</taxon>
        <taxon>Allokutzneria</taxon>
    </lineage>
</organism>
<sequence>MRTKTAAAVLLLASTGAASAAGSRRGELDLAPANPRSTDRAVPR</sequence>
<evidence type="ECO:0000256" key="2">
    <source>
        <dbReference type="SAM" id="SignalP"/>
    </source>
</evidence>
<proteinExistence type="predicted"/>
<comment type="caution">
    <text evidence="3">The sequence shown here is derived from an EMBL/GenBank/DDBJ whole genome shotgun (WGS) entry which is preliminary data.</text>
</comment>
<dbReference type="RefSeq" id="WP_377856055.1">
    <property type="nucleotide sequence ID" value="NZ_JBHLZU010000019.1"/>
</dbReference>
<feature type="signal peptide" evidence="2">
    <location>
        <begin position="1"/>
        <end position="20"/>
    </location>
</feature>
<reference evidence="3 4" key="1">
    <citation type="submission" date="2024-09" db="EMBL/GenBank/DDBJ databases">
        <authorList>
            <person name="Sun Q."/>
            <person name="Mori K."/>
        </authorList>
    </citation>
    <scope>NUCLEOTIDE SEQUENCE [LARGE SCALE GENOMIC DNA]</scope>
    <source>
        <strain evidence="3 4">TBRC 7907</strain>
    </source>
</reference>
<dbReference type="EMBL" id="JBHLZU010000019">
    <property type="protein sequence ID" value="MFB9906895.1"/>
    <property type="molecule type" value="Genomic_DNA"/>
</dbReference>
<name>A0ABV6A181_9PSEU</name>
<protein>
    <submittedName>
        <fullName evidence="3">Uncharacterized protein</fullName>
    </submittedName>
</protein>
<accession>A0ABV6A181</accession>
<keyword evidence="2" id="KW-0732">Signal</keyword>
<keyword evidence="4" id="KW-1185">Reference proteome</keyword>